<reference evidence="2 3" key="1">
    <citation type="submission" date="2018-03" db="EMBL/GenBank/DDBJ databases">
        <title>Arenimonas caeni sp. nov., isolated from activated sludge.</title>
        <authorList>
            <person name="Liu H."/>
        </authorList>
    </citation>
    <scope>NUCLEOTIDE SEQUENCE [LARGE SCALE GENOMIC DNA]</scope>
    <source>
        <strain evidence="3">z29</strain>
    </source>
</reference>
<evidence type="ECO:0008006" key="4">
    <source>
        <dbReference type="Google" id="ProtNLM"/>
    </source>
</evidence>
<dbReference type="OrthoDB" id="9816400at2"/>
<evidence type="ECO:0000313" key="3">
    <source>
        <dbReference type="Proteomes" id="UP000241736"/>
    </source>
</evidence>
<gene>
    <name evidence="2" type="ORF">C6N40_12900</name>
</gene>
<feature type="region of interest" description="Disordered" evidence="1">
    <location>
        <begin position="190"/>
        <end position="237"/>
    </location>
</feature>
<dbReference type="Proteomes" id="UP000241736">
    <property type="component" value="Unassembled WGS sequence"/>
</dbReference>
<organism evidence="2 3">
    <name type="scientific">Arenimonas caeni</name>
    <dbReference type="NCBI Taxonomy" id="2058085"/>
    <lineage>
        <taxon>Bacteria</taxon>
        <taxon>Pseudomonadati</taxon>
        <taxon>Pseudomonadota</taxon>
        <taxon>Gammaproteobacteria</taxon>
        <taxon>Lysobacterales</taxon>
        <taxon>Lysobacteraceae</taxon>
        <taxon>Arenimonas</taxon>
    </lineage>
</organism>
<proteinExistence type="predicted"/>
<name>A0A2P6M5Y7_9GAMM</name>
<dbReference type="EMBL" id="PVLF01000025">
    <property type="protein sequence ID" value="PRH81414.1"/>
    <property type="molecule type" value="Genomic_DNA"/>
</dbReference>
<accession>A0A2P6M5Y7</accession>
<sequence length="237" mass="24984">MTAWGEPADGTWSNGPGYTGHQMDAASKLVYMQQRYYDPAIGRFLSADPMASDMQNGWNFNRYNYAANNPYKNVDPDGRACDSLSGGGCGMTASGQSTGTQGSIEEVAELAVDFTPILGDGKAIGEAIADPTAVNVIAAVVGVVPGAGDLAGKALKKAAKVFSKEKQALVEMAKADKRTGMTEADMKAYQELNSELPDPFPPEKVRGPEAHDSGAPSSQEPHGHVGPVDHIPIRDKD</sequence>
<dbReference type="InterPro" id="IPR050708">
    <property type="entry name" value="T6SS_VgrG/RHS"/>
</dbReference>
<dbReference type="PANTHER" id="PTHR32305">
    <property type="match status" value="1"/>
</dbReference>
<dbReference type="InterPro" id="IPR022385">
    <property type="entry name" value="Rhs_assc_core"/>
</dbReference>
<evidence type="ECO:0000256" key="1">
    <source>
        <dbReference type="SAM" id="MobiDB-lite"/>
    </source>
</evidence>
<keyword evidence="3" id="KW-1185">Reference proteome</keyword>
<evidence type="ECO:0000313" key="2">
    <source>
        <dbReference type="EMBL" id="PRH81414.1"/>
    </source>
</evidence>
<protein>
    <recommendedName>
        <fullName evidence="4">RHS repeat-associated core domain-containing protein</fullName>
    </recommendedName>
</protein>
<dbReference type="NCBIfam" id="TIGR03696">
    <property type="entry name" value="Rhs_assc_core"/>
    <property type="match status" value="1"/>
</dbReference>
<feature type="compositionally biased region" description="Basic and acidic residues" evidence="1">
    <location>
        <begin position="201"/>
        <end position="212"/>
    </location>
</feature>
<dbReference type="PANTHER" id="PTHR32305:SF17">
    <property type="entry name" value="TRNA NUCLEASE WAPA"/>
    <property type="match status" value="1"/>
</dbReference>
<comment type="caution">
    <text evidence="2">The sequence shown here is derived from an EMBL/GenBank/DDBJ whole genome shotgun (WGS) entry which is preliminary data.</text>
</comment>
<dbReference type="Gene3D" id="2.180.10.10">
    <property type="entry name" value="RHS repeat-associated core"/>
    <property type="match status" value="1"/>
</dbReference>
<dbReference type="AlphaFoldDB" id="A0A2P6M5Y7"/>